<evidence type="ECO:0000256" key="2">
    <source>
        <dbReference type="SAM" id="Phobius"/>
    </source>
</evidence>
<keyword evidence="2" id="KW-0472">Membrane</keyword>
<feature type="transmembrane region" description="Helical" evidence="2">
    <location>
        <begin position="6"/>
        <end position="24"/>
    </location>
</feature>
<evidence type="ECO:0000313" key="3">
    <source>
        <dbReference type="EMBL" id="CCK76440.1"/>
    </source>
</evidence>
<evidence type="ECO:0000256" key="1">
    <source>
        <dbReference type="SAM" id="MobiDB-lite"/>
    </source>
</evidence>
<dbReference type="EMBL" id="FO203512">
    <property type="protein sequence ID" value="CCK76440.1"/>
    <property type="molecule type" value="Genomic_DNA"/>
</dbReference>
<feature type="compositionally biased region" description="Basic and acidic residues" evidence="1">
    <location>
        <begin position="243"/>
        <end position="256"/>
    </location>
</feature>
<feature type="compositionally biased region" description="Basic and acidic residues" evidence="1">
    <location>
        <begin position="223"/>
        <end position="233"/>
    </location>
</feature>
<accession>R4YNN4</accession>
<feature type="region of interest" description="Disordered" evidence="1">
    <location>
        <begin position="223"/>
        <end position="256"/>
    </location>
</feature>
<name>R4YNN4_OLEAN</name>
<dbReference type="Proteomes" id="UP000032749">
    <property type="component" value="Chromosome"/>
</dbReference>
<keyword evidence="2" id="KW-1133">Transmembrane helix</keyword>
<keyword evidence="2" id="KW-0812">Transmembrane</keyword>
<protein>
    <submittedName>
        <fullName evidence="3">Uncharacterized protein</fullName>
    </submittedName>
</protein>
<gene>
    <name evidence="3" type="ORF">OLEAN_C22640</name>
</gene>
<dbReference type="HOGENOM" id="CLU_1085191_0_0_6"/>
<sequence length="256" mass="29612">MSISSLILAVVLVCTLCIISLWLVQLKRQKAIEKARKTIIYNAQINQLLQIAEATAQYIDDQLILFLANRIDYSAQLLYRSKIVPDKRSQNTIEQAQNWVLDPKSLRKQARKGKKESQQKSLNLLKSIIQHIRQGVLEQQVSRSEAKLLAHSTRFGRIKLNCFHYQQAAEEALRKGELTQGIDSLKKVTTLLNKASPLPKDLKQQLISCQDLIDKTQLTLNDERENTGSKRLEEEFDKEEELDQKQDWQKKQLYDQ</sequence>
<dbReference type="AlphaFoldDB" id="R4YNN4"/>
<reference evidence="3 4" key="1">
    <citation type="journal article" date="2013" name="Nat. Commun.">
        <title>Genome sequence and functional genomic analysis of the oil-degrading bacterium Oleispira antarctica.</title>
        <authorList>
            <person name="Kube M."/>
            <person name="Chernikova T.N."/>
            <person name="Al-Ramahi Y."/>
            <person name="Beloqui A."/>
            <person name="Lopez-Cortez N."/>
            <person name="Guazzaroni M.E."/>
            <person name="Heipieper H.J."/>
            <person name="Klages S."/>
            <person name="Kotsyurbenko O.R."/>
            <person name="Langer I."/>
            <person name="Nechitaylo T.Y."/>
            <person name="Lunsdorf H."/>
            <person name="Fernandez M."/>
            <person name="Juarez S."/>
            <person name="Ciordia S."/>
            <person name="Singer A."/>
            <person name="Kagan O."/>
            <person name="Egorova O."/>
            <person name="Petit P.A."/>
            <person name="Stogios P."/>
            <person name="Kim Y."/>
            <person name="Tchigvintsev A."/>
            <person name="Flick R."/>
            <person name="Denaro R."/>
            <person name="Genovese M."/>
            <person name="Albar J.P."/>
            <person name="Reva O.N."/>
            <person name="Martinez-Gomariz M."/>
            <person name="Tran H."/>
            <person name="Ferrer M."/>
            <person name="Savchenko A."/>
            <person name="Yakunin A.F."/>
            <person name="Yakimov M.M."/>
            <person name="Golyshina O.V."/>
            <person name="Reinhardt R."/>
            <person name="Golyshin P.N."/>
        </authorList>
    </citation>
    <scope>NUCLEOTIDE SEQUENCE [LARGE SCALE GENOMIC DNA]</scope>
</reference>
<dbReference type="KEGG" id="oai:OLEAN_C22640"/>
<organism evidence="3 4">
    <name type="scientific">Oleispira antarctica RB-8</name>
    <dbReference type="NCBI Taxonomy" id="698738"/>
    <lineage>
        <taxon>Bacteria</taxon>
        <taxon>Pseudomonadati</taxon>
        <taxon>Pseudomonadota</taxon>
        <taxon>Gammaproteobacteria</taxon>
        <taxon>Oceanospirillales</taxon>
        <taxon>Oceanospirillaceae</taxon>
        <taxon>Oleispira</taxon>
    </lineage>
</organism>
<evidence type="ECO:0000313" key="4">
    <source>
        <dbReference type="Proteomes" id="UP000032749"/>
    </source>
</evidence>
<keyword evidence="4" id="KW-1185">Reference proteome</keyword>
<proteinExistence type="predicted"/>